<feature type="domain" description="WYL" evidence="1">
    <location>
        <begin position="173"/>
        <end position="238"/>
    </location>
</feature>
<proteinExistence type="predicted"/>
<dbReference type="Pfam" id="PF25583">
    <property type="entry name" value="WCX"/>
    <property type="match status" value="1"/>
</dbReference>
<name>A0ABU9Y399_9SPHN</name>
<dbReference type="InterPro" id="IPR051534">
    <property type="entry name" value="CBASS_pafABC_assoc_protein"/>
</dbReference>
<dbReference type="Proteomes" id="UP001419910">
    <property type="component" value="Unassembled WGS sequence"/>
</dbReference>
<dbReference type="InterPro" id="IPR057727">
    <property type="entry name" value="WCX_dom"/>
</dbReference>
<organism evidence="3 4">
    <name type="scientific">Sphingomonas oligophenolica</name>
    <dbReference type="NCBI Taxonomy" id="301154"/>
    <lineage>
        <taxon>Bacteria</taxon>
        <taxon>Pseudomonadati</taxon>
        <taxon>Pseudomonadota</taxon>
        <taxon>Alphaproteobacteria</taxon>
        <taxon>Sphingomonadales</taxon>
        <taxon>Sphingomonadaceae</taxon>
        <taxon>Sphingomonas</taxon>
    </lineage>
</organism>
<evidence type="ECO:0000259" key="1">
    <source>
        <dbReference type="Pfam" id="PF13280"/>
    </source>
</evidence>
<dbReference type="EMBL" id="JBDIME010000008">
    <property type="protein sequence ID" value="MEN2790280.1"/>
    <property type="molecule type" value="Genomic_DNA"/>
</dbReference>
<accession>A0ABU9Y399</accession>
<reference evidence="3 4" key="1">
    <citation type="submission" date="2024-05" db="EMBL/GenBank/DDBJ databases">
        <authorList>
            <person name="Liu Q."/>
            <person name="Xin Y.-H."/>
        </authorList>
    </citation>
    <scope>NUCLEOTIDE SEQUENCE [LARGE SCALE GENOMIC DNA]</scope>
    <source>
        <strain evidence="3 4">CGMCC 1.10181</strain>
    </source>
</reference>
<evidence type="ECO:0000313" key="4">
    <source>
        <dbReference type="Proteomes" id="UP001419910"/>
    </source>
</evidence>
<evidence type="ECO:0000259" key="2">
    <source>
        <dbReference type="Pfam" id="PF25583"/>
    </source>
</evidence>
<dbReference type="Pfam" id="PF13280">
    <property type="entry name" value="WYL"/>
    <property type="match status" value="1"/>
</dbReference>
<evidence type="ECO:0000313" key="3">
    <source>
        <dbReference type="EMBL" id="MEN2790280.1"/>
    </source>
</evidence>
<dbReference type="PANTHER" id="PTHR34580:SF1">
    <property type="entry name" value="PROTEIN PAFC"/>
    <property type="match status" value="1"/>
</dbReference>
<keyword evidence="4" id="KW-1185">Reference proteome</keyword>
<dbReference type="RefSeq" id="WP_343889043.1">
    <property type="nucleotide sequence ID" value="NZ_BAAAEH010000016.1"/>
</dbReference>
<comment type="caution">
    <text evidence="3">The sequence shown here is derived from an EMBL/GenBank/DDBJ whole genome shotgun (WGS) entry which is preliminary data.</text>
</comment>
<sequence>MIMITVDDKSCHIRVEAHISYRNAIDLLTIAARAASMRGVSLAEIEEILERDYRTAQRVITALGERFPELEKVKDEETGKARWKLPYKAVAPLLTPTAEELAALTLAEEILGKGAGIDQVEALRCLHAKILALIPGDRSRRIEADEEALLLALGHAARPGPRQVGRENVDVAISTALKGSSLLQVRYRGWKDSAARDRVLAPHGLLLGARRYLVAVDLGKIGGGLQHFRVDAIEDATVLSKSFVKKEGFDLDEHAERCFGSYQQESGVHDVVWRFAPKAVTRAEGFLFHPTQTTEQGADGSLIVRFRAAGLLEMCWHLYMWGDAVEVLSPPQLAEMIKNHRRSDFPSMP</sequence>
<protein>
    <submittedName>
        <fullName evidence="3">WYL domain-containing protein</fullName>
    </submittedName>
</protein>
<dbReference type="PANTHER" id="PTHR34580">
    <property type="match status" value="1"/>
</dbReference>
<feature type="domain" description="WCX" evidence="2">
    <location>
        <begin position="269"/>
        <end position="339"/>
    </location>
</feature>
<dbReference type="InterPro" id="IPR026881">
    <property type="entry name" value="WYL_dom"/>
</dbReference>
<dbReference type="PROSITE" id="PS52050">
    <property type="entry name" value="WYL"/>
    <property type="match status" value="1"/>
</dbReference>
<gene>
    <name evidence="3" type="ORF">ABC974_11635</name>
</gene>